<reference evidence="2 3" key="1">
    <citation type="submission" date="2019-09" db="EMBL/GenBank/DDBJ databases">
        <title>Draft genome sequence of Psychrobacter nivimaris LAMA 639, in search for biotechnological relevant genes.</title>
        <authorList>
            <person name="Lima A.O.S."/>
            <person name="Staloch B.E.K."/>
            <person name="Freitas R.C."/>
            <person name="Niero H."/>
            <person name="Silva M.A.C."/>
        </authorList>
    </citation>
    <scope>NUCLEOTIDE SEQUENCE [LARGE SCALE GENOMIC DNA]</scope>
    <source>
        <strain evidence="2 3">LAMA 639</strain>
    </source>
</reference>
<keyword evidence="3" id="KW-1185">Reference proteome</keyword>
<dbReference type="EMBL" id="VZIZ01000013">
    <property type="protein sequence ID" value="KAF0569050.1"/>
    <property type="molecule type" value="Genomic_DNA"/>
</dbReference>
<name>A0A6N7C2U3_9GAMM</name>
<dbReference type="InterPro" id="IPR041494">
    <property type="entry name" value="PIN7"/>
</dbReference>
<proteinExistence type="predicted"/>
<evidence type="ECO:0000259" key="1">
    <source>
        <dbReference type="Pfam" id="PF18475"/>
    </source>
</evidence>
<evidence type="ECO:0000313" key="2">
    <source>
        <dbReference type="EMBL" id="KAF0569050.1"/>
    </source>
</evidence>
<dbReference type="Proteomes" id="UP000471465">
    <property type="component" value="Unassembled WGS sequence"/>
</dbReference>
<dbReference type="RefSeq" id="WP_160021577.1">
    <property type="nucleotide sequence ID" value="NZ_VZIZ01000013.1"/>
</dbReference>
<protein>
    <recommendedName>
        <fullName evidence="1">PIN-like domain-containing protein</fullName>
    </recommendedName>
</protein>
<feature type="domain" description="PIN-like" evidence="1">
    <location>
        <begin position="5"/>
        <end position="105"/>
    </location>
</feature>
<dbReference type="AlphaFoldDB" id="A0A6N7C2U3"/>
<evidence type="ECO:0000313" key="3">
    <source>
        <dbReference type="Proteomes" id="UP000471465"/>
    </source>
</evidence>
<dbReference type="Pfam" id="PF18475">
    <property type="entry name" value="PIN7"/>
    <property type="match status" value="1"/>
</dbReference>
<gene>
    <name evidence="2" type="ORF">FQV37_241</name>
</gene>
<comment type="caution">
    <text evidence="2">The sequence shown here is derived from an EMBL/GenBank/DDBJ whole genome shotgun (WGS) entry which is preliminary data.</text>
</comment>
<accession>A0A6N7C2U3</accession>
<sequence length="410" mass="46989">MKHILIDYENIQPKSFDNVEVDECHVWLFLGINQQKSLPLKLVENLLRFDNENVHIIRMQHAGKNALDFYLSFYLGKISEIDPSADVCILARDSGYDILVEHLNSAYDGMNIMRLENSNQLTVAYESNIESAPDIKKSQLVIEDSHHVLCDDVTSVAMDNKKYLAQSLEESVPKSVIHECYVLVFDSIVNRKVFLPSYKSNLLYSIKKYVPVTVLERFNSTEQDYIFEQVFGKFIKAGLIRLDENEEKLSYKVDSQGILDLVTDQVLRSKAKEIDGLNNVIKQKLASYRQANNQDQIDLVVTYLKKKDIIKQDNKAIYYSPFDSIKGNSSKVSQDDNKKSKDSATTYQRAIAQLKSRPAGTRPSKKSSLTNYLKNHLRNEDPKTIDKLVKQMVSNKIIVISNTNKLIYKI</sequence>
<organism evidence="2 3">
    <name type="scientific">Psychrobacter nivimaris</name>
    <dbReference type="NCBI Taxonomy" id="281738"/>
    <lineage>
        <taxon>Bacteria</taxon>
        <taxon>Pseudomonadati</taxon>
        <taxon>Pseudomonadota</taxon>
        <taxon>Gammaproteobacteria</taxon>
        <taxon>Moraxellales</taxon>
        <taxon>Moraxellaceae</taxon>
        <taxon>Psychrobacter</taxon>
    </lineage>
</organism>